<dbReference type="InterPro" id="IPR012675">
    <property type="entry name" value="Beta-grasp_dom_sf"/>
</dbReference>
<dbReference type="Gene3D" id="3.90.1170.50">
    <property type="entry name" value="Aldehyde oxidase/xanthine dehydrogenase, a/b hammerhead"/>
    <property type="match status" value="1"/>
</dbReference>
<dbReference type="GO" id="GO:0016491">
    <property type="term" value="F:oxidoreductase activity"/>
    <property type="evidence" value="ECO:0007669"/>
    <property type="project" value="UniProtKB-KW"/>
</dbReference>
<dbReference type="Proteomes" id="UP000464751">
    <property type="component" value="Chromosome"/>
</dbReference>
<dbReference type="EMBL" id="CP048630">
    <property type="protein sequence ID" value="QIB34143.1"/>
    <property type="molecule type" value="Genomic_DNA"/>
</dbReference>
<dbReference type="InterPro" id="IPR016208">
    <property type="entry name" value="Ald_Oxase/xanthine_DH-like"/>
</dbReference>
<dbReference type="InterPro" id="IPR006058">
    <property type="entry name" value="2Fe2S_fd_BS"/>
</dbReference>
<dbReference type="InterPro" id="IPR046867">
    <property type="entry name" value="AldOxase/xan_DH_MoCoBD2"/>
</dbReference>
<dbReference type="Gene3D" id="3.10.20.30">
    <property type="match status" value="1"/>
</dbReference>
<dbReference type="InterPro" id="IPR037165">
    <property type="entry name" value="AldOxase/xan_DH_Mopterin-bd_sf"/>
</dbReference>
<keyword evidence="2" id="KW-0479">Metal-binding</keyword>
<dbReference type="GO" id="GO:0005506">
    <property type="term" value="F:iron ion binding"/>
    <property type="evidence" value="ECO:0007669"/>
    <property type="project" value="InterPro"/>
</dbReference>
<name>A0A6P1YPR9_9HYPH</name>
<dbReference type="InterPro" id="IPR008274">
    <property type="entry name" value="AldOxase/xan_DH_MoCoBD1"/>
</dbReference>
<dbReference type="InterPro" id="IPR036884">
    <property type="entry name" value="2Fe-2S-bd_dom_sf"/>
</dbReference>
<evidence type="ECO:0000313" key="7">
    <source>
        <dbReference type="Proteomes" id="UP000464751"/>
    </source>
</evidence>
<dbReference type="KEGG" id="apra:G3A50_10775"/>
<dbReference type="AlphaFoldDB" id="A0A6P1YPR9"/>
<reference evidence="6 7" key="1">
    <citation type="submission" date="2020-02" db="EMBL/GenBank/DDBJ databases">
        <authorList>
            <person name="Li G."/>
        </authorList>
    </citation>
    <scope>NUCLEOTIDE SEQUENCE [LARGE SCALE GENOMIC DNA]</scope>
    <source>
        <strain evidence="6 7">DSM 102029</strain>
    </source>
</reference>
<dbReference type="SUPFAM" id="SSF54665">
    <property type="entry name" value="CO dehydrogenase molybdoprotein N-domain-like"/>
    <property type="match status" value="1"/>
</dbReference>
<dbReference type="Gene3D" id="3.30.365.10">
    <property type="entry name" value="Aldehyde oxidase/xanthine dehydrogenase, molybdopterin binding domain"/>
    <property type="match status" value="4"/>
</dbReference>
<dbReference type="SUPFAM" id="SSF47741">
    <property type="entry name" value="CO dehydrogenase ISP C-domain like"/>
    <property type="match status" value="1"/>
</dbReference>
<evidence type="ECO:0000256" key="2">
    <source>
        <dbReference type="ARBA" id="ARBA00022723"/>
    </source>
</evidence>
<dbReference type="PROSITE" id="PS00197">
    <property type="entry name" value="2FE2S_FER_1"/>
    <property type="match status" value="1"/>
</dbReference>
<dbReference type="Pfam" id="PF20256">
    <property type="entry name" value="MoCoBD_2"/>
    <property type="match status" value="1"/>
</dbReference>
<dbReference type="SUPFAM" id="SSF54292">
    <property type="entry name" value="2Fe-2S ferredoxin-like"/>
    <property type="match status" value="1"/>
</dbReference>
<dbReference type="Pfam" id="PF01799">
    <property type="entry name" value="Fer2_2"/>
    <property type="match status" value="1"/>
</dbReference>
<proteinExistence type="inferred from homology"/>
<dbReference type="GO" id="GO:0051537">
    <property type="term" value="F:2 iron, 2 sulfur cluster binding"/>
    <property type="evidence" value="ECO:0007669"/>
    <property type="project" value="InterPro"/>
</dbReference>
<dbReference type="SMART" id="SM01008">
    <property type="entry name" value="Ald_Xan_dh_C"/>
    <property type="match status" value="1"/>
</dbReference>
<dbReference type="SUPFAM" id="SSF56003">
    <property type="entry name" value="Molybdenum cofactor-binding domain"/>
    <property type="match status" value="1"/>
</dbReference>
<dbReference type="PROSITE" id="PS51085">
    <property type="entry name" value="2FE2S_FER_2"/>
    <property type="match status" value="1"/>
</dbReference>
<dbReference type="CDD" id="cd00207">
    <property type="entry name" value="fer2"/>
    <property type="match status" value="1"/>
</dbReference>
<dbReference type="RefSeq" id="WP_163075288.1">
    <property type="nucleotide sequence ID" value="NZ_CP048630.1"/>
</dbReference>
<dbReference type="Gene3D" id="1.10.150.120">
    <property type="entry name" value="[2Fe-2S]-binding domain"/>
    <property type="match status" value="1"/>
</dbReference>
<keyword evidence="4" id="KW-0408">Iron</keyword>
<protein>
    <submittedName>
        <fullName evidence="6">Molybdopterin-dependent oxidoreductase</fullName>
    </submittedName>
</protein>
<evidence type="ECO:0000256" key="1">
    <source>
        <dbReference type="ARBA" id="ARBA00006849"/>
    </source>
</evidence>
<keyword evidence="7" id="KW-1185">Reference proteome</keyword>
<dbReference type="InterPro" id="IPR002888">
    <property type="entry name" value="2Fe-2S-bd"/>
</dbReference>
<dbReference type="InterPro" id="IPR036856">
    <property type="entry name" value="Ald_Oxase/Xan_DH_a/b_sf"/>
</dbReference>
<dbReference type="Pfam" id="PF01315">
    <property type="entry name" value="Ald_Xan_dh_C"/>
    <property type="match status" value="1"/>
</dbReference>
<organism evidence="6 7">
    <name type="scientific">Ancylobacter pratisalsi</name>
    <dbReference type="NCBI Taxonomy" id="1745854"/>
    <lineage>
        <taxon>Bacteria</taxon>
        <taxon>Pseudomonadati</taxon>
        <taxon>Pseudomonadota</taxon>
        <taxon>Alphaproteobacteria</taxon>
        <taxon>Hyphomicrobiales</taxon>
        <taxon>Xanthobacteraceae</taxon>
        <taxon>Ancylobacter</taxon>
    </lineage>
</organism>
<feature type="domain" description="2Fe-2S ferredoxin-type" evidence="5">
    <location>
        <begin position="1"/>
        <end position="74"/>
    </location>
</feature>
<evidence type="ECO:0000313" key="6">
    <source>
        <dbReference type="EMBL" id="QIB34143.1"/>
    </source>
</evidence>
<dbReference type="Pfam" id="PF02738">
    <property type="entry name" value="MoCoBD_1"/>
    <property type="match status" value="1"/>
</dbReference>
<comment type="similarity">
    <text evidence="1">Belongs to the xanthine dehydrogenase family.</text>
</comment>
<evidence type="ECO:0000256" key="3">
    <source>
        <dbReference type="ARBA" id="ARBA00023002"/>
    </source>
</evidence>
<gene>
    <name evidence="6" type="ORF">G3A50_10775</name>
</gene>
<dbReference type="InterPro" id="IPR036010">
    <property type="entry name" value="2Fe-2S_ferredoxin-like_sf"/>
</dbReference>
<dbReference type="Pfam" id="PF00111">
    <property type="entry name" value="Fer2"/>
    <property type="match status" value="1"/>
</dbReference>
<keyword evidence="3" id="KW-0560">Oxidoreductase</keyword>
<dbReference type="InterPro" id="IPR000674">
    <property type="entry name" value="Ald_Oxase/Xan_DH_a/b"/>
</dbReference>
<accession>A0A6P1YPR9</accession>
<dbReference type="PANTHER" id="PTHR11908:SF157">
    <property type="entry name" value="XANTHINE DEHYDROGENASE SUBUNIT D-RELATED"/>
    <property type="match status" value="1"/>
</dbReference>
<dbReference type="InterPro" id="IPR001041">
    <property type="entry name" value="2Fe-2S_ferredoxin-type"/>
</dbReference>
<dbReference type="PANTHER" id="PTHR11908">
    <property type="entry name" value="XANTHINE DEHYDROGENASE"/>
    <property type="match status" value="1"/>
</dbReference>
<evidence type="ECO:0000256" key="4">
    <source>
        <dbReference type="ARBA" id="ARBA00023004"/>
    </source>
</evidence>
<evidence type="ECO:0000259" key="5">
    <source>
        <dbReference type="PROSITE" id="PS51085"/>
    </source>
</evidence>
<sequence>MSFLINGKLHDAEPRPGQCLRTFLRERGMLGVKKGCDAGDCGACTVHLDGRPVHSCLIPAHRAADRSVVTIEGLAETAPDLASDTSSDGSPGNHLHPMQRAFLDAQGFQCGFCTAGMVMTAAALDQAQKQDLPNALKGNLCRCTGYRAIADAVAGLCHVERDAPGTASGRNLPAPAGQAIVTGAARYTMDVMPEGALDGLLHMKILRAPHPHARILRIDTAAAQASPGVVAILTHEDAPAAHFSTARHHHATDDVDDTRILDPVIRFIGQRVAAVIATSEAAAEAARDLIDVDYELLPAIFDPEKAIAPGAPLLHADKTTSSRIADPGRNIVAEVHGGVGDIDAGFAEADVIHEATYETQRVQHAHLETHGCIGWRDARGRLNVRTSSQTPFLTRDALATLFDLPREEVRVFAERVGGGFGGKQEMLTEDIVALAVLKTGRPVKLEFTRAEQFAASTTRHPFRVTLKVGARRNGRLTAIAMRMVSNTGAYGNHGTGVLFHGAGECIALYRCPNKRVDGMAVYTNTVPSGAFRGYGLSQTIFAVESAMDELAGRLGIDPFAFRRLNVIGPHDPMTSHDDGPHDVEMGSYGLDQCLDHVEQTIGQPLTLSEEPRGDDWLIGRGVGAAMIDTIPPRGHVGETRLVLAPDGRYELNTGTAEFGNGTTTVHRQIAATLLGTTAEQIRVRQSDTDYVGHDTGAYGSTGTVVAGEATRRAAETLATLIRQAAAARSEVPAEHCRIEADVVLAGDARLPLGALAPLEATGHAVGSPRSVAFNVQGFIVAVHRRTGEIRILRSVHGADAGTVINPMQCRGQIEGGVAQALGAALYENLTIDAGGAVSNPSFRGYHIPAFADVPRTEVFFADTHDTVGPLGAKSMSESPYNPVAPALANAIFDATGVRLRATPFKADMLFALLPDQKDADQEDMP</sequence>